<evidence type="ECO:0000256" key="1">
    <source>
        <dbReference type="ARBA" id="ARBA00005594"/>
    </source>
</evidence>
<comment type="similarity">
    <text evidence="1 9 10">Belongs to the class-I aminoacyl-tRNA synthetase family.</text>
</comment>
<dbReference type="InterPro" id="IPR020056">
    <property type="entry name" value="Rbsml_bL25/Gln-tRNA_synth_N"/>
</dbReference>
<keyword evidence="4 9" id="KW-0547">Nucleotide-binding</keyword>
<feature type="binding site" evidence="9">
    <location>
        <begin position="46"/>
        <end position="52"/>
    </location>
    <ligand>
        <name>ATP</name>
        <dbReference type="ChEBI" id="CHEBI:30616"/>
    </ligand>
</feature>
<evidence type="ECO:0000259" key="12">
    <source>
        <dbReference type="Pfam" id="PF03950"/>
    </source>
</evidence>
<dbReference type="FunFam" id="3.40.50.620:FF:000037">
    <property type="entry name" value="Glutamine--tRNA ligase cytoplasmic"/>
    <property type="match status" value="1"/>
</dbReference>
<dbReference type="EMBL" id="QMIF01000009">
    <property type="protein sequence ID" value="TVM32881.1"/>
    <property type="molecule type" value="Genomic_DNA"/>
</dbReference>
<dbReference type="FunFam" id="2.40.240.10:FF:000001">
    <property type="entry name" value="Glutamine--tRNA ligase"/>
    <property type="match status" value="1"/>
</dbReference>
<dbReference type="SUPFAM" id="SSF50715">
    <property type="entry name" value="Ribosomal protein L25-like"/>
    <property type="match status" value="1"/>
</dbReference>
<gene>
    <name evidence="9" type="primary">glnS</name>
    <name evidence="14" type="ORF">DQK91_13630</name>
</gene>
<dbReference type="PANTHER" id="PTHR43097:SF5">
    <property type="entry name" value="GLUTAMATE--TRNA LIGASE"/>
    <property type="match status" value="1"/>
</dbReference>
<dbReference type="PROSITE" id="PS00178">
    <property type="entry name" value="AA_TRNA_LIGASE_I"/>
    <property type="match status" value="1"/>
</dbReference>
<dbReference type="PANTHER" id="PTHR43097">
    <property type="entry name" value="GLUTAMINE-TRNA LIGASE"/>
    <property type="match status" value="1"/>
</dbReference>
<evidence type="ECO:0000256" key="7">
    <source>
        <dbReference type="ARBA" id="ARBA00023146"/>
    </source>
</evidence>
<evidence type="ECO:0000256" key="2">
    <source>
        <dbReference type="ARBA" id="ARBA00022490"/>
    </source>
</evidence>
<keyword evidence="5 9" id="KW-0067">ATP-binding</keyword>
<dbReference type="InterPro" id="IPR014729">
    <property type="entry name" value="Rossmann-like_a/b/a_fold"/>
</dbReference>
<evidence type="ECO:0000256" key="4">
    <source>
        <dbReference type="ARBA" id="ARBA00022741"/>
    </source>
</evidence>
<evidence type="ECO:0000256" key="10">
    <source>
        <dbReference type="RuleBase" id="RU363037"/>
    </source>
</evidence>
<evidence type="ECO:0000259" key="11">
    <source>
        <dbReference type="Pfam" id="PF00749"/>
    </source>
</evidence>
<dbReference type="InterPro" id="IPR001412">
    <property type="entry name" value="aa-tRNA-synth_I_CS"/>
</dbReference>
<dbReference type="Pfam" id="PF20974">
    <property type="entry name" value="tRNA-synt_1c_C2"/>
    <property type="match status" value="1"/>
</dbReference>
<dbReference type="GO" id="GO:0006424">
    <property type="term" value="P:glutamyl-tRNA aminoacylation"/>
    <property type="evidence" value="ECO:0007669"/>
    <property type="project" value="UniProtKB-UniRule"/>
</dbReference>
<dbReference type="EC" id="6.1.1.18" evidence="9"/>
<dbReference type="InterPro" id="IPR049437">
    <property type="entry name" value="tRNA-synt_1c_C2"/>
</dbReference>
<dbReference type="HAMAP" id="MF_00126">
    <property type="entry name" value="Gln_tRNA_synth"/>
    <property type="match status" value="1"/>
</dbReference>
<comment type="subunit">
    <text evidence="9">Monomer.</text>
</comment>
<evidence type="ECO:0000256" key="3">
    <source>
        <dbReference type="ARBA" id="ARBA00022598"/>
    </source>
</evidence>
<dbReference type="Pfam" id="PF00749">
    <property type="entry name" value="tRNA-synt_1c"/>
    <property type="match status" value="1"/>
</dbReference>
<dbReference type="InterPro" id="IPR004514">
    <property type="entry name" value="Gln-tRNA-synth"/>
</dbReference>
<evidence type="ECO:0000256" key="8">
    <source>
        <dbReference type="ARBA" id="ARBA00048270"/>
    </source>
</evidence>
<dbReference type="Pfam" id="PF03950">
    <property type="entry name" value="tRNA-synt_1c_C"/>
    <property type="match status" value="1"/>
</dbReference>
<evidence type="ECO:0000256" key="6">
    <source>
        <dbReference type="ARBA" id="ARBA00022917"/>
    </source>
</evidence>
<protein>
    <recommendedName>
        <fullName evidence="9">Glutamine--tRNA ligase</fullName>
        <ecNumber evidence="9">6.1.1.18</ecNumber>
    </recommendedName>
    <alternativeName>
        <fullName evidence="9">Glutaminyl-tRNA synthetase</fullName>
        <shortName evidence="9">GlnRS</shortName>
    </alternativeName>
</protein>
<reference evidence="14 15" key="1">
    <citation type="submission" date="2018-06" db="EMBL/GenBank/DDBJ databases">
        <title>Complete genome of Desulfovibrio marinus P48SEP.</title>
        <authorList>
            <person name="Crispim J.S."/>
            <person name="Vidigal P.M.P."/>
            <person name="Silva L.C.F."/>
            <person name="Araujo L.C."/>
            <person name="Laguardia C.N."/>
            <person name="Dias R.S."/>
            <person name="Sousa M.P."/>
            <person name="Paula S.O."/>
            <person name="Silva C."/>
        </authorList>
    </citation>
    <scope>NUCLEOTIDE SEQUENCE [LARGE SCALE GENOMIC DNA]</scope>
    <source>
        <strain evidence="14 15">P48SEP</strain>
    </source>
</reference>
<dbReference type="InterPro" id="IPR011035">
    <property type="entry name" value="Ribosomal_bL25/Gln-tRNA_synth"/>
</dbReference>
<dbReference type="GO" id="GO:0004819">
    <property type="term" value="F:glutamine-tRNA ligase activity"/>
    <property type="evidence" value="ECO:0007669"/>
    <property type="project" value="UniProtKB-UniRule"/>
</dbReference>
<feature type="binding site" evidence="9">
    <location>
        <begin position="272"/>
        <end position="274"/>
    </location>
    <ligand>
        <name>ATP</name>
        <dbReference type="ChEBI" id="CHEBI:30616"/>
    </ligand>
</feature>
<dbReference type="OrthoDB" id="9807503at2"/>
<feature type="short sequence motif" description="'KMSKS' region" evidence="9">
    <location>
        <begin position="271"/>
        <end position="275"/>
    </location>
</feature>
<evidence type="ECO:0000259" key="13">
    <source>
        <dbReference type="Pfam" id="PF20974"/>
    </source>
</evidence>
<comment type="subcellular location">
    <subcellularLocation>
        <location evidence="9">Cytoplasm</location>
    </subcellularLocation>
</comment>
<dbReference type="CDD" id="cd00807">
    <property type="entry name" value="GlnRS_core"/>
    <property type="match status" value="1"/>
</dbReference>
<feature type="domain" description="Glutamyl/glutaminyl-tRNA synthetase class Ib catalytic" evidence="11">
    <location>
        <begin position="33"/>
        <end position="340"/>
    </location>
</feature>
<dbReference type="GO" id="GO:0005524">
    <property type="term" value="F:ATP binding"/>
    <property type="evidence" value="ECO:0007669"/>
    <property type="project" value="UniProtKB-UniRule"/>
</dbReference>
<dbReference type="NCBIfam" id="TIGR00440">
    <property type="entry name" value="glnS"/>
    <property type="match status" value="1"/>
</dbReference>
<dbReference type="Gene3D" id="2.40.240.10">
    <property type="entry name" value="Ribosomal Protein L25, Chain P"/>
    <property type="match status" value="2"/>
</dbReference>
<dbReference type="GO" id="GO:0005829">
    <property type="term" value="C:cytosol"/>
    <property type="evidence" value="ECO:0007669"/>
    <property type="project" value="TreeGrafter"/>
</dbReference>
<dbReference type="AlphaFoldDB" id="A0A6P1ZFN6"/>
<dbReference type="InterPro" id="IPR020058">
    <property type="entry name" value="Glu/Gln-tRNA-synth_Ib_cat-dom"/>
</dbReference>
<dbReference type="NCBIfam" id="NF011291">
    <property type="entry name" value="PRK14703.1"/>
    <property type="match status" value="1"/>
</dbReference>
<comment type="catalytic activity">
    <reaction evidence="8 9">
        <text>tRNA(Gln) + L-glutamine + ATP = L-glutaminyl-tRNA(Gln) + AMP + diphosphate</text>
        <dbReference type="Rhea" id="RHEA:20121"/>
        <dbReference type="Rhea" id="RHEA-COMP:9662"/>
        <dbReference type="Rhea" id="RHEA-COMP:9681"/>
        <dbReference type="ChEBI" id="CHEBI:30616"/>
        <dbReference type="ChEBI" id="CHEBI:33019"/>
        <dbReference type="ChEBI" id="CHEBI:58359"/>
        <dbReference type="ChEBI" id="CHEBI:78442"/>
        <dbReference type="ChEBI" id="CHEBI:78521"/>
        <dbReference type="ChEBI" id="CHEBI:456215"/>
        <dbReference type="EC" id="6.1.1.18"/>
    </reaction>
</comment>
<feature type="binding site" evidence="9">
    <location>
        <position position="72"/>
    </location>
    <ligand>
        <name>L-glutamine</name>
        <dbReference type="ChEBI" id="CHEBI:58359"/>
    </ligand>
</feature>
<evidence type="ECO:0000256" key="5">
    <source>
        <dbReference type="ARBA" id="ARBA00022840"/>
    </source>
</evidence>
<dbReference type="GO" id="GO:0006425">
    <property type="term" value="P:glutaminyl-tRNA aminoacylation"/>
    <property type="evidence" value="ECO:0007669"/>
    <property type="project" value="UniProtKB-UniRule"/>
</dbReference>
<proteinExistence type="inferred from homology"/>
<feature type="binding site" evidence="9">
    <location>
        <begin position="264"/>
        <end position="265"/>
    </location>
    <ligand>
        <name>ATP</name>
        <dbReference type="ChEBI" id="CHEBI:30616"/>
    </ligand>
</feature>
<feature type="short sequence motif" description="'HIGH' region" evidence="9">
    <location>
        <begin position="39"/>
        <end position="49"/>
    </location>
</feature>
<evidence type="ECO:0000313" key="15">
    <source>
        <dbReference type="Proteomes" id="UP000434052"/>
    </source>
</evidence>
<comment type="caution">
    <text evidence="14">The sequence shown here is derived from an EMBL/GenBank/DDBJ whole genome shotgun (WGS) entry which is preliminary data.</text>
</comment>
<keyword evidence="2 9" id="KW-0963">Cytoplasm</keyword>
<dbReference type="InterPro" id="IPR050132">
    <property type="entry name" value="Gln/Glu-tRNA_Ligase"/>
</dbReference>
<feature type="binding site" evidence="9">
    <location>
        <begin position="40"/>
        <end position="42"/>
    </location>
    <ligand>
        <name>ATP</name>
        <dbReference type="ChEBI" id="CHEBI:30616"/>
    </ligand>
</feature>
<dbReference type="PRINTS" id="PR00987">
    <property type="entry name" value="TRNASYNTHGLU"/>
</dbReference>
<feature type="domain" description="tRNA synthetases class I (E and Q) anti-codon binding" evidence="13">
    <location>
        <begin position="460"/>
        <end position="534"/>
    </location>
</feature>
<keyword evidence="3 9" id="KW-0436">Ligase</keyword>
<evidence type="ECO:0000313" key="14">
    <source>
        <dbReference type="EMBL" id="TVM32881.1"/>
    </source>
</evidence>
<keyword evidence="6 9" id="KW-0648">Protein biosynthesis</keyword>
<evidence type="ECO:0000256" key="9">
    <source>
        <dbReference type="HAMAP-Rule" id="MF_00126"/>
    </source>
</evidence>
<dbReference type="InterPro" id="IPR020059">
    <property type="entry name" value="Glu/Gln-tRNA-synth_Ib_codon-bd"/>
</dbReference>
<name>A0A6P1ZFN6_9BACT</name>
<feature type="binding site" evidence="9">
    <location>
        <position position="235"/>
    </location>
    <ligand>
        <name>ATP</name>
        <dbReference type="ChEBI" id="CHEBI:30616"/>
    </ligand>
</feature>
<dbReference type="Gene3D" id="3.40.50.620">
    <property type="entry name" value="HUPs"/>
    <property type="match status" value="1"/>
</dbReference>
<comment type="caution">
    <text evidence="9">Lacks conserved residue(s) required for the propagation of feature annotation.</text>
</comment>
<sequence>MPDNTTPETASRTNFIREVIDADLESGKYDGRVQTRFPPEPNGYLHIGHAKSICLNFGIARDYEGRCNMRFDDTNPLTEEVEYVDSIQADVRWLGFDWSERHFASDYFDQLFEYAVQLIKKGKAYVDDLSAEEIREHRGTLTEPGTNSPYRDRTIEENLDLFMRMKNGEFEDGSRVLRAKIDMSHPNIVMRDPTLYRIRKAPHHRTGDKWVIYPMYDFTHCISDSIEKVTHSLCTLEFKNNRELYDWVLDTLEVYHPQQIEFARLNLSYTVLSKRRLIQLVREGYVDGWDDPRMPTMVGLRRRGIPAAAIRDFCERIGVAKADNLVDIALLEHCVREELNRTAPRIMGVLNPIKATIENYPEDQVEWFEMPYFPDEPEKGTRQVPFSRTLYLERDDFREEAPRKFFRLAPGREVRLRYAYYVTCTDVIKDAEGNVTELILRYAPETKGGWSKDGRKVKGTLHWVSANHALECETRLYDRLFTVENPMDKQHGDFKNTINEDSLEMVTSYVEPSLKDAEPGLQVQFERLGYFCVDTRDSKPGQPVFNRTVTLRDSWARIERSQKK</sequence>
<feature type="domain" description="Glutamyl/glutaminyl-tRNA synthetase class Ib anti-codon binding" evidence="12">
    <location>
        <begin position="343"/>
        <end position="442"/>
    </location>
</feature>
<dbReference type="SUPFAM" id="SSF52374">
    <property type="entry name" value="Nucleotidylyl transferase"/>
    <property type="match status" value="1"/>
</dbReference>
<accession>A0A6P1ZFN6</accession>
<organism evidence="14 15">
    <name type="scientific">Oceanidesulfovibrio marinus</name>
    <dbReference type="NCBI Taxonomy" id="370038"/>
    <lineage>
        <taxon>Bacteria</taxon>
        <taxon>Pseudomonadati</taxon>
        <taxon>Thermodesulfobacteriota</taxon>
        <taxon>Desulfovibrionia</taxon>
        <taxon>Desulfovibrionales</taxon>
        <taxon>Desulfovibrionaceae</taxon>
        <taxon>Oceanidesulfovibrio</taxon>
    </lineage>
</organism>
<dbReference type="InterPro" id="IPR000924">
    <property type="entry name" value="Glu/Gln-tRNA-synth"/>
</dbReference>
<dbReference type="Proteomes" id="UP000434052">
    <property type="component" value="Unassembled WGS sequence"/>
</dbReference>
<keyword evidence="7 9" id="KW-0030">Aminoacyl-tRNA synthetase</keyword>
<dbReference type="InterPro" id="IPR022861">
    <property type="entry name" value="Gln_tRNA_ligase_bac"/>
</dbReference>
<feature type="binding site" evidence="9">
    <location>
        <position position="216"/>
    </location>
    <ligand>
        <name>L-glutamine</name>
        <dbReference type="ChEBI" id="CHEBI:58359"/>
    </ligand>
</feature>